<dbReference type="Proteomes" id="UP000326852">
    <property type="component" value="Unassembled WGS sequence"/>
</dbReference>
<evidence type="ECO:0000313" key="3">
    <source>
        <dbReference type="Proteomes" id="UP000326852"/>
    </source>
</evidence>
<proteinExistence type="predicted"/>
<evidence type="ECO:0000313" key="2">
    <source>
        <dbReference type="EMBL" id="KAD4060075.1"/>
    </source>
</evidence>
<gene>
    <name evidence="2" type="ORF">GD627_03125</name>
</gene>
<sequence>MTFDLQVRFRGTGRAGDQTAERDGCGDGQRAGAAAGGVEPLEPVPDGGTQFPAAVPQLPCRGSDLRTGPAAQIGGPGADITERAEPNRGFGGL</sequence>
<organism evidence="2 3">
    <name type="scientific">Arthrobacter yangruifuii</name>
    <dbReference type="NCBI Taxonomy" id="2606616"/>
    <lineage>
        <taxon>Bacteria</taxon>
        <taxon>Bacillati</taxon>
        <taxon>Actinomycetota</taxon>
        <taxon>Actinomycetes</taxon>
        <taxon>Micrococcales</taxon>
        <taxon>Micrococcaceae</taxon>
        <taxon>Arthrobacter</taxon>
    </lineage>
</organism>
<feature type="region of interest" description="Disordered" evidence="1">
    <location>
        <begin position="1"/>
        <end position="93"/>
    </location>
</feature>
<comment type="caution">
    <text evidence="2">The sequence shown here is derived from an EMBL/GenBank/DDBJ whole genome shotgun (WGS) entry which is preliminary data.</text>
</comment>
<dbReference type="EMBL" id="VTFX01000001">
    <property type="protein sequence ID" value="KAD4060075.1"/>
    <property type="molecule type" value="Genomic_DNA"/>
</dbReference>
<protein>
    <submittedName>
        <fullName evidence="2">Uncharacterized protein</fullName>
    </submittedName>
</protein>
<feature type="compositionally biased region" description="Low complexity" evidence="1">
    <location>
        <begin position="28"/>
        <end position="37"/>
    </location>
</feature>
<reference evidence="2 3" key="1">
    <citation type="submission" date="2019-08" db="EMBL/GenBank/DDBJ databases">
        <title>Arthrobacter sp. nov., isolated from plateau pika and Tibetan wild ass.</title>
        <authorList>
            <person name="Ge Y."/>
        </authorList>
    </citation>
    <scope>NUCLEOTIDE SEQUENCE [LARGE SCALE GENOMIC DNA]</scope>
    <source>
        <strain evidence="2 3">785</strain>
    </source>
</reference>
<keyword evidence="3" id="KW-1185">Reference proteome</keyword>
<name>A0A5N6MSB2_9MICC</name>
<evidence type="ECO:0000256" key="1">
    <source>
        <dbReference type="SAM" id="MobiDB-lite"/>
    </source>
</evidence>
<dbReference type="AlphaFoldDB" id="A0A5N6MSB2"/>
<accession>A0A5N6MSB2</accession>